<accession>A0ABV2YRB6</accession>
<evidence type="ECO:0000259" key="2">
    <source>
        <dbReference type="Pfam" id="PF00582"/>
    </source>
</evidence>
<evidence type="ECO:0000313" key="4">
    <source>
        <dbReference type="Proteomes" id="UP001550850"/>
    </source>
</evidence>
<sequence length="301" mass="32019">MPGTIIVGFDGSAESRAAADWAAREAALRGSEVRLVHVRQPMPEPMGESLRQALETHRHWAERLPREAAQDLKARYPGVEVGTEQPSGSSGELLVDAARGAELLVLGSRALSGIGGFLVGSVGRSVVGRTGTPVILVRAGEKAADEHIEDATGRPSEATGFRPVVLGLATGGPDEKLMTFAFEEALRRRAPLVVVQGWNLAPYYVYSASPAVVPLEDITREQAAALSETLRPWREKYPDVEVVEACRLGSPAEHLIDASDEASLVVVGRRIRRGPLGAHIGSVAQAVMHHAVAPVAVVPHD</sequence>
<name>A0ABV2YRB6_9ACTN</name>
<dbReference type="InterPro" id="IPR014729">
    <property type="entry name" value="Rossmann-like_a/b/a_fold"/>
</dbReference>
<dbReference type="InterPro" id="IPR006016">
    <property type="entry name" value="UspA"/>
</dbReference>
<reference evidence="3 4" key="1">
    <citation type="submission" date="2024-06" db="EMBL/GenBank/DDBJ databases">
        <title>The Natural Products Discovery Center: Release of the First 8490 Sequenced Strains for Exploring Actinobacteria Biosynthetic Diversity.</title>
        <authorList>
            <person name="Kalkreuter E."/>
            <person name="Kautsar S.A."/>
            <person name="Yang D."/>
            <person name="Bader C.D."/>
            <person name="Teijaro C.N."/>
            <person name="Fluegel L."/>
            <person name="Davis C.M."/>
            <person name="Simpson J.R."/>
            <person name="Lauterbach L."/>
            <person name="Steele A.D."/>
            <person name="Gui C."/>
            <person name="Meng S."/>
            <person name="Li G."/>
            <person name="Viehrig K."/>
            <person name="Ye F."/>
            <person name="Su P."/>
            <person name="Kiefer A.F."/>
            <person name="Nichols A."/>
            <person name="Cepeda A.J."/>
            <person name="Yan W."/>
            <person name="Fan B."/>
            <person name="Jiang Y."/>
            <person name="Adhikari A."/>
            <person name="Zheng C.-J."/>
            <person name="Schuster L."/>
            <person name="Cowan T.M."/>
            <person name="Smanski M.J."/>
            <person name="Chevrette M.G."/>
            <person name="De Carvalho L.P.S."/>
            <person name="Shen B."/>
        </authorList>
    </citation>
    <scope>NUCLEOTIDE SEQUENCE [LARGE SCALE GENOMIC DNA]</scope>
    <source>
        <strain evidence="3 4">NPDC038104</strain>
    </source>
</reference>
<feature type="domain" description="UspA" evidence="2">
    <location>
        <begin position="161"/>
        <end position="299"/>
    </location>
</feature>
<dbReference type="PRINTS" id="PR01438">
    <property type="entry name" value="UNVRSLSTRESS"/>
</dbReference>
<dbReference type="PANTHER" id="PTHR46268">
    <property type="entry name" value="STRESS RESPONSE PROTEIN NHAX"/>
    <property type="match status" value="1"/>
</dbReference>
<protein>
    <submittedName>
        <fullName evidence="3">Universal stress protein</fullName>
    </submittedName>
</protein>
<dbReference type="InterPro" id="IPR006015">
    <property type="entry name" value="Universal_stress_UspA"/>
</dbReference>
<gene>
    <name evidence="3" type="ORF">AB0E65_29270</name>
</gene>
<comment type="similarity">
    <text evidence="1">Belongs to the universal stress protein A family.</text>
</comment>
<dbReference type="RefSeq" id="WP_108952044.1">
    <property type="nucleotide sequence ID" value="NZ_BEVZ01000002.1"/>
</dbReference>
<dbReference type="Gene3D" id="3.40.50.620">
    <property type="entry name" value="HUPs"/>
    <property type="match status" value="2"/>
</dbReference>
<dbReference type="CDD" id="cd00293">
    <property type="entry name" value="USP-like"/>
    <property type="match status" value="1"/>
</dbReference>
<dbReference type="Pfam" id="PF00582">
    <property type="entry name" value="Usp"/>
    <property type="match status" value="2"/>
</dbReference>
<comment type="caution">
    <text evidence="3">The sequence shown here is derived from an EMBL/GenBank/DDBJ whole genome shotgun (WGS) entry which is preliminary data.</text>
</comment>
<organism evidence="3 4">
    <name type="scientific">Streptomyces fragilis</name>
    <dbReference type="NCBI Taxonomy" id="67301"/>
    <lineage>
        <taxon>Bacteria</taxon>
        <taxon>Bacillati</taxon>
        <taxon>Actinomycetota</taxon>
        <taxon>Actinomycetes</taxon>
        <taxon>Kitasatosporales</taxon>
        <taxon>Streptomycetaceae</taxon>
        <taxon>Streptomyces</taxon>
    </lineage>
</organism>
<proteinExistence type="inferred from homology"/>
<keyword evidence="4" id="KW-1185">Reference proteome</keyword>
<evidence type="ECO:0000313" key="3">
    <source>
        <dbReference type="EMBL" id="MEU3558266.1"/>
    </source>
</evidence>
<evidence type="ECO:0000256" key="1">
    <source>
        <dbReference type="ARBA" id="ARBA00008791"/>
    </source>
</evidence>
<feature type="domain" description="UspA" evidence="2">
    <location>
        <begin position="3"/>
        <end position="138"/>
    </location>
</feature>
<dbReference type="Proteomes" id="UP001550850">
    <property type="component" value="Unassembled WGS sequence"/>
</dbReference>
<dbReference type="SUPFAM" id="SSF52402">
    <property type="entry name" value="Adenine nucleotide alpha hydrolases-like"/>
    <property type="match status" value="2"/>
</dbReference>
<dbReference type="PANTHER" id="PTHR46268:SF6">
    <property type="entry name" value="UNIVERSAL STRESS PROTEIN UP12"/>
    <property type="match status" value="1"/>
</dbReference>
<dbReference type="EMBL" id="JBEZUR010000093">
    <property type="protein sequence ID" value="MEU3558266.1"/>
    <property type="molecule type" value="Genomic_DNA"/>
</dbReference>